<dbReference type="KEGG" id="pacs:FAZ98_31100"/>
<proteinExistence type="predicted"/>
<reference evidence="1 2" key="1">
    <citation type="submission" date="2019-12" db="EMBL/GenBank/DDBJ databases">
        <title>Paraburkholderia acidiphila 7Q-K02 sp. nov and Paraburkholderia acidisoli DHF22 sp. nov., two strains isolated from forest soil.</title>
        <authorList>
            <person name="Gao Z."/>
            <person name="Qiu L."/>
        </authorList>
    </citation>
    <scope>NUCLEOTIDE SEQUENCE [LARGE SCALE GENOMIC DNA]</scope>
    <source>
        <strain evidence="1 2">DHF22</strain>
    </source>
</reference>
<evidence type="ECO:0000313" key="1">
    <source>
        <dbReference type="EMBL" id="QGZ66251.1"/>
    </source>
</evidence>
<sequence>MTIAIVQSGTLVEEGGVSSVTFSLSGVAAGNTLVVAVLFGDGYGGGSVPQFPTNWLVYSQLTPGEGASACVAVLPGQYVTGGSVSVTVTASTSNPQYPTGRIYELSGVAASPVDVSAIGYATGTSTTLTATSAKALQGVGEFAFSPIAFDSGNDYNQTFTPSSGWTRDWQLQDDSAGISGAMAYETFSTASTPSITWSGLNADSGGYASVIVPLIPVRSNKHVDRLGEDCPKRGWCRVEYPVSHRSFIW</sequence>
<dbReference type="EMBL" id="CP046916">
    <property type="protein sequence ID" value="QGZ66251.1"/>
    <property type="molecule type" value="Genomic_DNA"/>
</dbReference>
<gene>
    <name evidence="1" type="ORF">FAZ98_31100</name>
</gene>
<dbReference type="AlphaFoldDB" id="A0A7Z2GR46"/>
<evidence type="ECO:0000313" key="2">
    <source>
        <dbReference type="Proteomes" id="UP000433577"/>
    </source>
</evidence>
<protein>
    <submittedName>
        <fullName evidence="1">Uncharacterized protein</fullName>
    </submittedName>
</protein>
<name>A0A7Z2GR46_9BURK</name>
<accession>A0A7Z2GR46</accession>
<dbReference type="Proteomes" id="UP000433577">
    <property type="component" value="Chromosome 4"/>
</dbReference>
<dbReference type="RefSeq" id="WP_158957494.1">
    <property type="nucleotide sequence ID" value="NZ_CP046916.1"/>
</dbReference>
<organism evidence="1 2">
    <name type="scientific">Paraburkholderia acidisoli</name>
    <dbReference type="NCBI Taxonomy" id="2571748"/>
    <lineage>
        <taxon>Bacteria</taxon>
        <taxon>Pseudomonadati</taxon>
        <taxon>Pseudomonadota</taxon>
        <taxon>Betaproteobacteria</taxon>
        <taxon>Burkholderiales</taxon>
        <taxon>Burkholderiaceae</taxon>
        <taxon>Paraburkholderia</taxon>
    </lineage>
</organism>
<keyword evidence="2" id="KW-1185">Reference proteome</keyword>